<reference evidence="2" key="1">
    <citation type="journal article" date="2019" name="Int. J. Syst. Evol. Microbiol.">
        <title>The Global Catalogue of Microorganisms (GCM) 10K type strain sequencing project: providing services to taxonomists for standard genome sequencing and annotation.</title>
        <authorList>
            <consortium name="The Broad Institute Genomics Platform"/>
            <consortium name="The Broad Institute Genome Sequencing Center for Infectious Disease"/>
            <person name="Wu L."/>
            <person name="Ma J."/>
        </authorList>
    </citation>
    <scope>NUCLEOTIDE SEQUENCE [LARGE SCALE GENOMIC DNA]</scope>
    <source>
        <strain evidence="2">JCM 3175</strain>
    </source>
</reference>
<dbReference type="SUPFAM" id="SSF88946">
    <property type="entry name" value="Sigma2 domain of RNA polymerase sigma factors"/>
    <property type="match status" value="1"/>
</dbReference>
<dbReference type="RefSeq" id="WP_346116965.1">
    <property type="nucleotide sequence ID" value="NZ_BAABGU010000004.1"/>
</dbReference>
<sequence>MDGAESAFEEFVRARWTPLVRYGYVLTGSPHDAADLAQEALAPLGSAWPRLVRRNIQLLDFEPGVLSFRADEHDRFVLDLRGIR</sequence>
<keyword evidence="2" id="KW-1185">Reference proteome</keyword>
<dbReference type="Proteomes" id="UP001500307">
    <property type="component" value="Unassembled WGS sequence"/>
</dbReference>
<gene>
    <name evidence="1" type="ORF">GCM10023176_12450</name>
</gene>
<evidence type="ECO:0000313" key="1">
    <source>
        <dbReference type="EMBL" id="GAA4565104.1"/>
    </source>
</evidence>
<evidence type="ECO:0000313" key="2">
    <source>
        <dbReference type="Proteomes" id="UP001500307"/>
    </source>
</evidence>
<proteinExistence type="predicted"/>
<dbReference type="InterPro" id="IPR013325">
    <property type="entry name" value="RNA_pol_sigma_r2"/>
</dbReference>
<comment type="caution">
    <text evidence="1">The sequence shown here is derived from an EMBL/GenBank/DDBJ whole genome shotgun (WGS) entry which is preliminary data.</text>
</comment>
<protein>
    <submittedName>
        <fullName evidence="1">Uncharacterized protein</fullName>
    </submittedName>
</protein>
<name>A0ABP8SCE5_9ACTN</name>
<dbReference type="EMBL" id="BAABGU010000004">
    <property type="protein sequence ID" value="GAA4565104.1"/>
    <property type="molecule type" value="Genomic_DNA"/>
</dbReference>
<organism evidence="1 2">
    <name type="scientific">Micromonospora coerulea</name>
    <dbReference type="NCBI Taxonomy" id="47856"/>
    <lineage>
        <taxon>Bacteria</taxon>
        <taxon>Bacillati</taxon>
        <taxon>Actinomycetota</taxon>
        <taxon>Actinomycetes</taxon>
        <taxon>Micromonosporales</taxon>
        <taxon>Micromonosporaceae</taxon>
        <taxon>Micromonospora</taxon>
    </lineage>
</organism>
<accession>A0ABP8SCE5</accession>
<dbReference type="Gene3D" id="1.10.1740.10">
    <property type="match status" value="1"/>
</dbReference>